<keyword evidence="1" id="KW-0223">Dioxygenase</keyword>
<organism evidence="1 2">
    <name type="scientific">Lentisphaera araneosa HTCC2155</name>
    <dbReference type="NCBI Taxonomy" id="313628"/>
    <lineage>
        <taxon>Bacteria</taxon>
        <taxon>Pseudomonadati</taxon>
        <taxon>Lentisphaerota</taxon>
        <taxon>Lentisphaeria</taxon>
        <taxon>Lentisphaerales</taxon>
        <taxon>Lentisphaeraceae</taxon>
        <taxon>Lentisphaera</taxon>
    </lineage>
</organism>
<dbReference type="PANTHER" id="PTHR32332">
    <property type="entry name" value="2-NITROPROPANE DIOXYGENASE"/>
    <property type="match status" value="1"/>
</dbReference>
<dbReference type="RefSeq" id="WP_007278725.1">
    <property type="nucleotide sequence ID" value="NZ_ABCK01000009.1"/>
</dbReference>
<gene>
    <name evidence="1" type="ORF">LNTAR_04891</name>
</gene>
<dbReference type="AlphaFoldDB" id="A6DLG5"/>
<dbReference type="STRING" id="313628.LNTAR_04891"/>
<evidence type="ECO:0000313" key="1">
    <source>
        <dbReference type="EMBL" id="EDM27420.1"/>
    </source>
</evidence>
<evidence type="ECO:0000313" key="2">
    <source>
        <dbReference type="Proteomes" id="UP000004947"/>
    </source>
</evidence>
<name>A6DLG5_9BACT</name>
<sequence length="449" mass="49026">MGIAVSDWKLAKAVAQQGQLGVVSGTAIENVMIRRLQNGDRNTLKALKSFPIRAISEKIISKFFLAEGKVADRPYRLAPLASIPLKTELTELIIAANFCEVYLAKQVGGQVGINYLEKISLPLLPALYGAMLANVDAVLMGAGIPIAIPGILDQLSKGECCRLSIPVSGASKEQDFYQEFNPQEFCPNTELNRPAFLAIISSKIVAKTLIKRATGSIEGFIIESHSAGGHNAPPRKVKDQTTEAFSSKDSVDLERFKNLNYPFWLAGSFAQKNALETAIDLGASGIQVGSAFAYCEESGITTEIKNQVSSENTSKGLQIYTDFKASPTGYPFKIIKQTWHKQETAVERRRVCDLGYLREACLNDEGKLEYRCPAENTDNYIAKGGELQDTEGRQCLCNSLLATVGLGQVRKDFVEPPLLTAGEDFSFLTKLTRDKTSYSASDVIAFILN</sequence>
<comment type="caution">
    <text evidence="1">The sequence shown here is derived from an EMBL/GenBank/DDBJ whole genome shotgun (WGS) entry which is preliminary data.</text>
</comment>
<protein>
    <submittedName>
        <fullName evidence="1">Putative 2-nitropropane dioxygenase</fullName>
    </submittedName>
</protein>
<dbReference type="Gene3D" id="3.20.20.70">
    <property type="entry name" value="Aldolase class I"/>
    <property type="match status" value="1"/>
</dbReference>
<accession>A6DLG5</accession>
<dbReference type="InterPro" id="IPR013785">
    <property type="entry name" value="Aldolase_TIM"/>
</dbReference>
<reference evidence="1 2" key="1">
    <citation type="journal article" date="2010" name="J. Bacteriol.">
        <title>Genome sequence of Lentisphaera araneosa HTCC2155T, the type species of the order Lentisphaerales in the phylum Lentisphaerae.</title>
        <authorList>
            <person name="Thrash J.C."/>
            <person name="Cho J.C."/>
            <person name="Vergin K.L."/>
            <person name="Morris R.M."/>
            <person name="Giovannoni S.J."/>
        </authorList>
    </citation>
    <scope>NUCLEOTIDE SEQUENCE [LARGE SCALE GENOMIC DNA]</scope>
    <source>
        <strain evidence="1 2">HTCC2155</strain>
    </source>
</reference>
<proteinExistence type="predicted"/>
<keyword evidence="1" id="KW-0560">Oxidoreductase</keyword>
<dbReference type="GO" id="GO:0051213">
    <property type="term" value="F:dioxygenase activity"/>
    <property type="evidence" value="ECO:0007669"/>
    <property type="project" value="UniProtKB-KW"/>
</dbReference>
<dbReference type="Pfam" id="PF03060">
    <property type="entry name" value="NMO"/>
    <property type="match status" value="1"/>
</dbReference>
<keyword evidence="2" id="KW-1185">Reference proteome</keyword>
<dbReference type="SUPFAM" id="SSF51412">
    <property type="entry name" value="Inosine monophosphate dehydrogenase (IMPDH)"/>
    <property type="match status" value="1"/>
</dbReference>
<dbReference type="eggNOG" id="COG2070">
    <property type="taxonomic scope" value="Bacteria"/>
</dbReference>
<dbReference type="EMBL" id="ABCK01000009">
    <property type="protein sequence ID" value="EDM27420.1"/>
    <property type="molecule type" value="Genomic_DNA"/>
</dbReference>
<dbReference type="Proteomes" id="UP000004947">
    <property type="component" value="Unassembled WGS sequence"/>
</dbReference>
<dbReference type="PANTHER" id="PTHR32332:SF33">
    <property type="entry name" value="NITRONATE MONOOXYGENASE DOMAIN-CONTAINING PROTEIN"/>
    <property type="match status" value="1"/>
</dbReference>
<dbReference type="OrthoDB" id="9778912at2"/>